<feature type="coiled-coil region" evidence="2">
    <location>
        <begin position="628"/>
        <end position="669"/>
    </location>
</feature>
<evidence type="ECO:0000313" key="4">
    <source>
        <dbReference type="EMBL" id="CAI2366384.1"/>
    </source>
</evidence>
<dbReference type="InterPro" id="IPR002048">
    <property type="entry name" value="EF_hand_dom"/>
</dbReference>
<evidence type="ECO:0000256" key="2">
    <source>
        <dbReference type="SAM" id="Coils"/>
    </source>
</evidence>
<organism evidence="4 5">
    <name type="scientific">Euplotes crassus</name>
    <dbReference type="NCBI Taxonomy" id="5936"/>
    <lineage>
        <taxon>Eukaryota</taxon>
        <taxon>Sar</taxon>
        <taxon>Alveolata</taxon>
        <taxon>Ciliophora</taxon>
        <taxon>Intramacronucleata</taxon>
        <taxon>Spirotrichea</taxon>
        <taxon>Hypotrichia</taxon>
        <taxon>Euplotida</taxon>
        <taxon>Euplotidae</taxon>
        <taxon>Moneuplotes</taxon>
    </lineage>
</organism>
<dbReference type="InterPro" id="IPR018247">
    <property type="entry name" value="EF_Hand_1_Ca_BS"/>
</dbReference>
<protein>
    <recommendedName>
        <fullName evidence="3">EF-hand domain-containing protein</fullName>
    </recommendedName>
</protein>
<accession>A0AAD1X7U6</accession>
<gene>
    <name evidence="4" type="ORF">ECRASSUSDP1_LOCUS7657</name>
</gene>
<keyword evidence="1" id="KW-0106">Calcium</keyword>
<name>A0AAD1X7U6_EUPCR</name>
<evidence type="ECO:0000256" key="1">
    <source>
        <dbReference type="ARBA" id="ARBA00022837"/>
    </source>
</evidence>
<dbReference type="Proteomes" id="UP001295684">
    <property type="component" value="Unassembled WGS sequence"/>
</dbReference>
<comment type="caution">
    <text evidence="4">The sequence shown here is derived from an EMBL/GenBank/DDBJ whole genome shotgun (WGS) entry which is preliminary data.</text>
</comment>
<dbReference type="AlphaFoldDB" id="A0AAD1X7U6"/>
<dbReference type="Gene3D" id="1.10.238.10">
    <property type="entry name" value="EF-hand"/>
    <property type="match status" value="1"/>
</dbReference>
<dbReference type="InterPro" id="IPR011992">
    <property type="entry name" value="EF-hand-dom_pair"/>
</dbReference>
<dbReference type="PROSITE" id="PS50222">
    <property type="entry name" value="EF_HAND_2"/>
    <property type="match status" value="1"/>
</dbReference>
<sequence length="1147" mass="133840">MNTLTPLDETSCPTRSTYINAAFDHANTKTVFGSVNKDGKARVLHPYQIQPLDMYFDINDINEYFSHPNSSRAMLAEELEEESRRYKNSSLNFKNNFHKISNFEEMNKMCHRKFSAGSTFKRTQSNQSLESRLNIRNHHTTSEPSTPGDLERNIQTAGDGLNPDLQYIPFREINVFLDGTVIECGGYHKIVMEIPNNVTNRNLKFQDVEEYNKEVTKNEEDLQIFMNEITKRFKQSKPLNNLFLKDGTLINNLNDIPASENILFASRSPFFKGFRKVVTRQKRRGVKGLKPGMPQTCHSEAVLNPDKQIKVAKIYKKVLNEQRKIERLQRREIEKQVEEKKKDMAMSLVKNARNGGPVGNPLTEGGQDVSSYQKEIQTGKNANIVGRRIHNEMGADNSNRSSNCSDLSYHSSSIDENELYSEVQKNFSSQNEFTHLMNRYLNNHPNLQKIVEKKAQKVLKSIHDDHHMQKRPPCFSADRIIRINKVVPIKTESLQNAQQLIREHKSPEHIHKLKRGSIITENPYTVNLDSKMAQSYSRIPSKRQIIRKRNFKNSNLIAYSHNSCNSPIRAKTVCSLPSSPSSFLPKTRNPMKLHSKLKAQHFKVKRMKEKGAHLSKELKEHHNRAIKSAALKNEYDGLNERIQQIEKVNEATQEEYKQLDKDLDQVRDFVKVKNDMLNMNEQLFLSRRECKILEREWNLAYHLMNLKDDKYKVYLDRKRKKEEQKRKSKVKVDEYTLKLREREKQRKLEKYYKEMDILLKEHKKDLKSQSRNKYKWFQQSVKSVTNTQHEKDEHNNIDYLEAVKSGMSLKNSTSTLIQRKASLNSPKYQKEEDKRLVQEYICKKKALDYIKANRSKVFSASKKRSRIFKPPEKKETKPILVANKSLSASISEDTFDEKEEKQIQKNFVSMNKDLNKNLITVKKVDEEYGVPSTLNLEALVEKHGFTREEILKFYVLYKSLCKLTVSYTHDTEVRGVCFDVFINGISELSLENKDLVKRIFDKANVNKKLIPKNNKNKACNAYLDWEEFLICMKTIFTDDLELKIELFFDIVDSDGNGFLDKKEIKEICELSLFEASNGSQTREEVANYFTTFLFKIFNLNEDEDEIPLSMIRNEIFKPDSPHKYLLCMFCNAESIISIKKSKKRSQK</sequence>
<dbReference type="SUPFAM" id="SSF47473">
    <property type="entry name" value="EF-hand"/>
    <property type="match status" value="1"/>
</dbReference>
<evidence type="ECO:0000259" key="3">
    <source>
        <dbReference type="PROSITE" id="PS50222"/>
    </source>
</evidence>
<keyword evidence="2" id="KW-0175">Coiled coil</keyword>
<proteinExistence type="predicted"/>
<dbReference type="EMBL" id="CAMPGE010007467">
    <property type="protein sequence ID" value="CAI2366384.1"/>
    <property type="molecule type" value="Genomic_DNA"/>
</dbReference>
<keyword evidence="5" id="KW-1185">Reference proteome</keyword>
<reference evidence="4" key="1">
    <citation type="submission" date="2023-07" db="EMBL/GenBank/DDBJ databases">
        <authorList>
            <consortium name="AG Swart"/>
            <person name="Singh M."/>
            <person name="Singh A."/>
            <person name="Seah K."/>
            <person name="Emmerich C."/>
        </authorList>
    </citation>
    <scope>NUCLEOTIDE SEQUENCE</scope>
    <source>
        <strain evidence="4">DP1</strain>
    </source>
</reference>
<dbReference type="GO" id="GO:0005509">
    <property type="term" value="F:calcium ion binding"/>
    <property type="evidence" value="ECO:0007669"/>
    <property type="project" value="InterPro"/>
</dbReference>
<feature type="coiled-coil region" evidence="2">
    <location>
        <begin position="311"/>
        <end position="343"/>
    </location>
</feature>
<evidence type="ECO:0000313" key="5">
    <source>
        <dbReference type="Proteomes" id="UP001295684"/>
    </source>
</evidence>
<dbReference type="PROSITE" id="PS00018">
    <property type="entry name" value="EF_HAND_1"/>
    <property type="match status" value="1"/>
</dbReference>
<feature type="domain" description="EF-hand" evidence="3">
    <location>
        <begin position="1039"/>
        <end position="1074"/>
    </location>
</feature>